<reference evidence="1 2" key="1">
    <citation type="submission" date="2019-06" db="EMBL/GenBank/DDBJ databases">
        <title>Vibrio cholerae phylogeny based on whole-genome sequencing reveals genetic diversity and population strucutre.</title>
        <authorList>
            <person name="Zhiqiu Y."/>
            <person name="Bin L."/>
            <person name="Lingyan J."/>
        </authorList>
    </citation>
    <scope>NUCLEOTIDE SEQUENCE [LARGE SCALE GENOMIC DNA]</scope>
    <source>
        <strain evidence="1 2">N2814</strain>
    </source>
</reference>
<dbReference type="EMBL" id="VSIJ01000005">
    <property type="protein sequence ID" value="TXX67400.1"/>
    <property type="molecule type" value="Genomic_DNA"/>
</dbReference>
<accession>A0ABD7SRJ9</accession>
<organism evidence="1 2">
    <name type="scientific">Vibrio cholerae</name>
    <dbReference type="NCBI Taxonomy" id="666"/>
    <lineage>
        <taxon>Bacteria</taxon>
        <taxon>Pseudomonadati</taxon>
        <taxon>Pseudomonadota</taxon>
        <taxon>Gammaproteobacteria</taxon>
        <taxon>Vibrionales</taxon>
        <taxon>Vibrionaceae</taxon>
        <taxon>Vibrio</taxon>
    </lineage>
</organism>
<name>A0ABD7SRJ9_VIBCL</name>
<sequence>MNQAFNRLNHSISRGFNSDLFVANLLKIESKYINGKMNSISGMCGILDSEIFAFGYIKIKQTKNQSLIALLERSIERLLNVPFFAQSKVDEDKNLGSEVLFYEFYLLAISNEMNDYSPKYLEILKKCISDGEGNQLDRRFLSAVLAMKFSNYNSQRCEFINGEMLKSVFMYSLSYNIGDINSFQFNNLMDSALELNIPIASFKVKNDLYLKDVVPFYFNQDSVDKFQASCQRQEILKIIEQNEGKIDLSFNPDMYFDF</sequence>
<dbReference type="Proteomes" id="UP000323819">
    <property type="component" value="Unassembled WGS sequence"/>
</dbReference>
<gene>
    <name evidence="1" type="ORF">FXF03_02135</name>
</gene>
<proteinExistence type="predicted"/>
<evidence type="ECO:0000313" key="2">
    <source>
        <dbReference type="Proteomes" id="UP000323819"/>
    </source>
</evidence>
<dbReference type="RefSeq" id="WP_148521549.1">
    <property type="nucleotide sequence ID" value="NZ_VSIJ01000005.1"/>
</dbReference>
<protein>
    <submittedName>
        <fullName evidence="1">Uncharacterized protein</fullName>
    </submittedName>
</protein>
<dbReference type="AlphaFoldDB" id="A0ABD7SRJ9"/>
<evidence type="ECO:0000313" key="1">
    <source>
        <dbReference type="EMBL" id="TXX67400.1"/>
    </source>
</evidence>
<comment type="caution">
    <text evidence="1">The sequence shown here is derived from an EMBL/GenBank/DDBJ whole genome shotgun (WGS) entry which is preliminary data.</text>
</comment>